<evidence type="ECO:0000313" key="2">
    <source>
        <dbReference type="Proteomes" id="UP001151760"/>
    </source>
</evidence>
<dbReference type="EMBL" id="BQNB010013906">
    <property type="protein sequence ID" value="GJT21645.1"/>
    <property type="molecule type" value="Genomic_DNA"/>
</dbReference>
<reference evidence="1" key="2">
    <citation type="submission" date="2022-01" db="EMBL/GenBank/DDBJ databases">
        <authorList>
            <person name="Yamashiro T."/>
            <person name="Shiraishi A."/>
            <person name="Satake H."/>
            <person name="Nakayama K."/>
        </authorList>
    </citation>
    <scope>NUCLEOTIDE SEQUENCE</scope>
</reference>
<comment type="caution">
    <text evidence="1">The sequence shown here is derived from an EMBL/GenBank/DDBJ whole genome shotgun (WGS) entry which is preliminary data.</text>
</comment>
<evidence type="ECO:0000313" key="1">
    <source>
        <dbReference type="EMBL" id="GJT21645.1"/>
    </source>
</evidence>
<keyword evidence="2" id="KW-1185">Reference proteome</keyword>
<evidence type="ECO:0008006" key="3">
    <source>
        <dbReference type="Google" id="ProtNLM"/>
    </source>
</evidence>
<gene>
    <name evidence="1" type="ORF">Tco_0891582</name>
</gene>
<name>A0ABQ5C3D0_9ASTR</name>
<reference evidence="1" key="1">
    <citation type="journal article" date="2022" name="Int. J. Mol. Sci.">
        <title>Draft Genome of Tanacetum Coccineum: Genomic Comparison of Closely Related Tanacetum-Family Plants.</title>
        <authorList>
            <person name="Yamashiro T."/>
            <person name="Shiraishi A."/>
            <person name="Nakayama K."/>
            <person name="Satake H."/>
        </authorList>
    </citation>
    <scope>NUCLEOTIDE SEQUENCE</scope>
</reference>
<organism evidence="1 2">
    <name type="scientific">Tanacetum coccineum</name>
    <dbReference type="NCBI Taxonomy" id="301880"/>
    <lineage>
        <taxon>Eukaryota</taxon>
        <taxon>Viridiplantae</taxon>
        <taxon>Streptophyta</taxon>
        <taxon>Embryophyta</taxon>
        <taxon>Tracheophyta</taxon>
        <taxon>Spermatophyta</taxon>
        <taxon>Magnoliopsida</taxon>
        <taxon>eudicotyledons</taxon>
        <taxon>Gunneridae</taxon>
        <taxon>Pentapetalae</taxon>
        <taxon>asterids</taxon>
        <taxon>campanulids</taxon>
        <taxon>Asterales</taxon>
        <taxon>Asteraceae</taxon>
        <taxon>Asteroideae</taxon>
        <taxon>Anthemideae</taxon>
        <taxon>Anthemidinae</taxon>
        <taxon>Tanacetum</taxon>
    </lineage>
</organism>
<proteinExistence type="predicted"/>
<accession>A0ABQ5C3D0</accession>
<dbReference type="Proteomes" id="UP001151760">
    <property type="component" value="Unassembled WGS sequence"/>
</dbReference>
<sequence>MDKDHPLRNIIGNPSRPVSTRKQLASDALCTSPTLCYCYPLSSGSYKVKLDESSDVHEKQKAKAPLVAKGYRQRRNQTAFQNGDLSRRVFVSQPEELKTKIYSKCTFIRLKRLLWAKQAPHAWYDTLHQHMQMRIMREGQEFTKKVSREELIFMDIDRLAGHQKAKKPDLHNNRAEIIAMFWMTVLKSFG</sequence>
<protein>
    <recommendedName>
        <fullName evidence="3">Reverse transcriptase</fullName>
    </recommendedName>
</protein>